<proteinExistence type="predicted"/>
<reference evidence="1 2" key="1">
    <citation type="journal article" date="2019" name="Commun. Biol.">
        <title>The bagworm genome reveals a unique fibroin gene that provides high tensile strength.</title>
        <authorList>
            <person name="Kono N."/>
            <person name="Nakamura H."/>
            <person name="Ohtoshi R."/>
            <person name="Tomita M."/>
            <person name="Numata K."/>
            <person name="Arakawa K."/>
        </authorList>
    </citation>
    <scope>NUCLEOTIDE SEQUENCE [LARGE SCALE GENOMIC DNA]</scope>
</reference>
<evidence type="ECO:0000313" key="1">
    <source>
        <dbReference type="EMBL" id="GBP68105.1"/>
    </source>
</evidence>
<dbReference type="EMBL" id="BGZK01001001">
    <property type="protein sequence ID" value="GBP68105.1"/>
    <property type="molecule type" value="Genomic_DNA"/>
</dbReference>
<sequence>MNRIAQKRGDDTRVFIITSRSRGASVGPRTSRVMDRHPARRIYICTCKAASEVKRRQILADLSCSATTAHRESLRDATQ</sequence>
<accession>A0A4C1Y127</accession>
<dbReference type="Proteomes" id="UP000299102">
    <property type="component" value="Unassembled WGS sequence"/>
</dbReference>
<name>A0A4C1Y127_EUMVA</name>
<comment type="caution">
    <text evidence="1">The sequence shown here is derived from an EMBL/GenBank/DDBJ whole genome shotgun (WGS) entry which is preliminary data.</text>
</comment>
<protein>
    <submittedName>
        <fullName evidence="1">Uncharacterized protein</fullName>
    </submittedName>
</protein>
<gene>
    <name evidence="1" type="ORF">EVAR_51339_1</name>
</gene>
<keyword evidence="2" id="KW-1185">Reference proteome</keyword>
<evidence type="ECO:0000313" key="2">
    <source>
        <dbReference type="Proteomes" id="UP000299102"/>
    </source>
</evidence>
<organism evidence="1 2">
    <name type="scientific">Eumeta variegata</name>
    <name type="common">Bagworm moth</name>
    <name type="synonym">Eumeta japonica</name>
    <dbReference type="NCBI Taxonomy" id="151549"/>
    <lineage>
        <taxon>Eukaryota</taxon>
        <taxon>Metazoa</taxon>
        <taxon>Ecdysozoa</taxon>
        <taxon>Arthropoda</taxon>
        <taxon>Hexapoda</taxon>
        <taxon>Insecta</taxon>
        <taxon>Pterygota</taxon>
        <taxon>Neoptera</taxon>
        <taxon>Endopterygota</taxon>
        <taxon>Lepidoptera</taxon>
        <taxon>Glossata</taxon>
        <taxon>Ditrysia</taxon>
        <taxon>Tineoidea</taxon>
        <taxon>Psychidae</taxon>
        <taxon>Oiketicinae</taxon>
        <taxon>Eumeta</taxon>
    </lineage>
</organism>
<dbReference type="AlphaFoldDB" id="A0A4C1Y127"/>